<dbReference type="EMBL" id="VWRR01000006">
    <property type="protein sequence ID" value="KAF6003473.1"/>
    <property type="molecule type" value="Genomic_DNA"/>
</dbReference>
<organism evidence="1 2">
    <name type="scientific">Cyanidiococcus yangmingshanensis</name>
    <dbReference type="NCBI Taxonomy" id="2690220"/>
    <lineage>
        <taxon>Eukaryota</taxon>
        <taxon>Rhodophyta</taxon>
        <taxon>Bangiophyceae</taxon>
        <taxon>Cyanidiales</taxon>
        <taxon>Cyanidiaceae</taxon>
        <taxon>Cyanidiococcus</taxon>
    </lineage>
</organism>
<proteinExistence type="predicted"/>
<sequence length="267" mass="29957">MGQVFDANDERQLDTNGLARQSNGSFRQILTPVAQQADWDCGIACVEMVLWFLRGEPFCRTTLLALVGTQSVWTIDLVLLLHSAGVRSVVFWTTCVGIEPMYADWPFYRSAFVSDRARVETRFAEAARSGIRIRSELLPTDALIPAKYSGCLAEHGLLTTASFAQVIGDIDGRDLVWIVLVDQRRLRYGPRQTHISWWDKPLEYLVLLQSMIGWLPRSGFRGHYVVVVDYCPAVDAFVVFDPACPTGALNLQSPCSQRRSLGTGVRW</sequence>
<evidence type="ECO:0000313" key="2">
    <source>
        <dbReference type="Proteomes" id="UP000530660"/>
    </source>
</evidence>
<comment type="caution">
    <text evidence="1">The sequence shown here is derived from an EMBL/GenBank/DDBJ whole genome shotgun (WGS) entry which is preliminary data.</text>
</comment>
<dbReference type="PANTHER" id="PTHR31400">
    <property type="entry name" value="GUANYLYL CYCLASE DOMAIN CONTAINING PROTEIN 1 GUCD1"/>
    <property type="match status" value="1"/>
</dbReference>
<dbReference type="InterPro" id="IPR018616">
    <property type="entry name" value="GUCD1"/>
</dbReference>
<reference evidence="1 2" key="1">
    <citation type="journal article" date="2020" name="J. Phycol.">
        <title>Comparative genome analysis reveals Cyanidiococcus gen. nov., a new extremophilic red algal genus sister to Cyanidioschyzon (Cyanidioschyzonaceae, Rhodophyta).</title>
        <authorList>
            <person name="Liu S.-L."/>
            <person name="Chiang Y.-R."/>
            <person name="Yoon H.S."/>
            <person name="Fu H.-Y."/>
        </authorList>
    </citation>
    <scope>NUCLEOTIDE SEQUENCE [LARGE SCALE GENOMIC DNA]</scope>
    <source>
        <strain evidence="1 2">THAL066</strain>
    </source>
</reference>
<evidence type="ECO:0000313" key="1">
    <source>
        <dbReference type="EMBL" id="KAF6003473.1"/>
    </source>
</evidence>
<dbReference type="PANTHER" id="PTHR31400:SF1">
    <property type="entry name" value="PROTEIN GUCD1"/>
    <property type="match status" value="1"/>
</dbReference>
<protein>
    <submittedName>
        <fullName evidence="1">Guanylyl cyclase domain-containing protein 1</fullName>
    </submittedName>
</protein>
<gene>
    <name evidence="1" type="primary">GUCD1</name>
    <name evidence="1" type="ORF">F1559_000751</name>
</gene>
<dbReference type="OrthoDB" id="206796at2759"/>
<dbReference type="Pfam" id="PF09778">
    <property type="entry name" value="Guanylate_cyc_2"/>
    <property type="match status" value="1"/>
</dbReference>
<accession>A0A7J7IK59</accession>
<name>A0A7J7IK59_9RHOD</name>
<keyword evidence="2" id="KW-1185">Reference proteome</keyword>
<dbReference type="AlphaFoldDB" id="A0A7J7IK59"/>
<dbReference type="Proteomes" id="UP000530660">
    <property type="component" value="Unassembled WGS sequence"/>
</dbReference>